<reference evidence="9" key="3">
    <citation type="submission" date="2018-08" db="EMBL/GenBank/DDBJ databases">
        <title>Leveraging single-cell genomics to expand the Fungal Tree of Life.</title>
        <authorList>
            <consortium name="DOE Joint Genome Institute"/>
            <person name="Ahrendt S.R."/>
            <person name="Quandt C.A."/>
            <person name="Ciobanu D."/>
            <person name="Clum A."/>
            <person name="Salamov A."/>
            <person name="Andreopoulos B."/>
            <person name="Cheng J.-F."/>
            <person name="Woyke T."/>
            <person name="Pelin A."/>
            <person name="Henrissat B."/>
            <person name="Reynolds N."/>
            <person name="Benny G.L."/>
            <person name="Smith M.E."/>
            <person name="James T.Y."/>
            <person name="Grigoriev I.V."/>
        </authorList>
    </citation>
    <scope>NUCLEOTIDE SEQUENCE</scope>
    <source>
        <strain evidence="9">ATCC 52028</strain>
    </source>
</reference>
<dbReference type="InterPro" id="IPR017107">
    <property type="entry name" value="AP1_complex_gsu"/>
</dbReference>
<feature type="non-terminal residue" evidence="10">
    <location>
        <position position="644"/>
    </location>
</feature>
<evidence type="ECO:0000256" key="6">
    <source>
        <dbReference type="ARBA" id="ARBA00023136"/>
    </source>
</evidence>
<proteinExistence type="predicted"/>
<organism evidence="10 12">
    <name type="scientific">Caulochytrium protostelioides</name>
    <dbReference type="NCBI Taxonomy" id="1555241"/>
    <lineage>
        <taxon>Eukaryota</taxon>
        <taxon>Fungi</taxon>
        <taxon>Fungi incertae sedis</taxon>
        <taxon>Chytridiomycota</taxon>
        <taxon>Chytridiomycota incertae sedis</taxon>
        <taxon>Chytridiomycetes</taxon>
        <taxon>Caulochytriales</taxon>
        <taxon>Caulochytriaceae</taxon>
        <taxon>Caulochytrium</taxon>
    </lineage>
</organism>
<feature type="domain" description="Clathrin/coatomer adaptor adaptin-like N-terminal" evidence="8">
    <location>
        <begin position="33"/>
        <end position="619"/>
    </location>
</feature>
<comment type="subcellular location">
    <subcellularLocation>
        <location evidence="1">Endomembrane system</location>
    </subcellularLocation>
    <subcellularLocation>
        <location evidence="2">Golgi apparatus</location>
    </subcellularLocation>
</comment>
<dbReference type="InterPro" id="IPR050840">
    <property type="entry name" value="Adaptor_Complx_Large_Subunit"/>
</dbReference>
<keyword evidence="5" id="KW-0333">Golgi apparatus</keyword>
<name>A0A4P9X5S0_9FUNG</name>
<evidence type="ECO:0000313" key="12">
    <source>
        <dbReference type="Proteomes" id="UP000274922"/>
    </source>
</evidence>
<feature type="region of interest" description="Disordered" evidence="7">
    <location>
        <begin position="519"/>
        <end position="541"/>
    </location>
</feature>
<evidence type="ECO:0000256" key="2">
    <source>
        <dbReference type="ARBA" id="ARBA00004555"/>
    </source>
</evidence>
<dbReference type="PANTHER" id="PTHR22780">
    <property type="entry name" value="ADAPTIN, ALPHA/GAMMA/EPSILON"/>
    <property type="match status" value="1"/>
</dbReference>
<dbReference type="Gene3D" id="1.25.10.10">
    <property type="entry name" value="Leucine-rich Repeat Variant"/>
    <property type="match status" value="1"/>
</dbReference>
<evidence type="ECO:0000313" key="10">
    <source>
        <dbReference type="EMBL" id="RKP00497.1"/>
    </source>
</evidence>
<accession>A0A4P9X5S0</accession>
<dbReference type="STRING" id="1555241.A0A4P9X5S0"/>
<reference evidence="10" key="2">
    <citation type="submission" date="2018-04" db="EMBL/GenBank/DDBJ databases">
        <title>Leveraging single-cell genomics to expand the Fungal Tree of Life.</title>
        <authorList>
            <consortium name="DOE Joint Genome Institute"/>
            <person name="Ahrendt S.R."/>
            <person name="Quandt C.A."/>
            <person name="Ciobanu D."/>
            <person name="Clum A."/>
            <person name="Salamov A."/>
            <person name="Andreopoulos B."/>
            <person name="Cheng J.-F."/>
            <person name="Woyke T."/>
            <person name="Pelin A."/>
            <person name="Henrissat B."/>
            <person name="Benny G.L."/>
            <person name="Smith M.E."/>
            <person name="James T.Y."/>
            <person name="Grigoriev I.V."/>
        </authorList>
    </citation>
    <scope>NUCLEOTIDE SEQUENCE</scope>
    <source>
        <strain evidence="10">ATCC 52028</strain>
    </source>
</reference>
<evidence type="ECO:0000256" key="7">
    <source>
        <dbReference type="SAM" id="MobiDB-lite"/>
    </source>
</evidence>
<evidence type="ECO:0000256" key="4">
    <source>
        <dbReference type="ARBA" id="ARBA00022927"/>
    </source>
</evidence>
<dbReference type="InterPro" id="IPR011989">
    <property type="entry name" value="ARM-like"/>
</dbReference>
<dbReference type="PIRSF" id="PIRSF037094">
    <property type="entry name" value="AP1_complex_gamma"/>
    <property type="match status" value="1"/>
</dbReference>
<keyword evidence="3" id="KW-0813">Transport</keyword>
<sequence length="644" mass="70880">METVNKYLPKLGLLRLKDLIKAIRACKTAADERAVIARESAVIRTAFKEEQVETRHINVAKLLYIHMLGYPAHFGQIECLKLVASPKFTDKRLGYLGIMLLLDEKVEVLTLVTNCLKNDMNSSNIYVVGLALCTLGDISSAEMARDLSGEIERLLGSTNAYVRKKAALCALRILRKVPDLLEHFVDRAMGLVNERNHGVLLTGITLLTEMTQLSTDVLEKMRTIVPTLIRHLENLLTYGFSPEHDVGSITDPFLQVGILRLLRVLGHQHPATAEAMTNVLTQVATVTDSSKNVGSAIMYETVLTILETPSESSLRVMAINNLGKFLSNRDNNIRYVALTTLTRTQSAMQSGMSGAGESASSDASELQRYRGTIIECLHDLDISIRRRALDLSFFLITPANIRLLTRELLSFLEVCEPETKPGVANRICEVAGNFRPNARWELDTIMRILRVAGQYVDQAVVNHLVKLVSAAAPALQQYASRKLFYAVQSDQPRIFAQEGLVLAMMWCVGEWGDLVTGPNVGPGIAGDDDDDEDATTGPNGANAPSEEAVLALFEACLSQPRASLHVCDYATVALAKLASRFSADSSSFPTCSRLIRLHAASTNTALQQRVAEMSHLLRLDRTMLADLLEPLPALDASLREEQIK</sequence>
<evidence type="ECO:0000256" key="3">
    <source>
        <dbReference type="ARBA" id="ARBA00022448"/>
    </source>
</evidence>
<evidence type="ECO:0000256" key="1">
    <source>
        <dbReference type="ARBA" id="ARBA00004308"/>
    </source>
</evidence>
<dbReference type="AlphaFoldDB" id="A0A4P9X5S0"/>
<reference evidence="11 12" key="1">
    <citation type="journal article" date="2018" name="Nat. Microbiol.">
        <title>Leveraging single-cell genomics to expand the fungal tree of life.</title>
        <authorList>
            <person name="Ahrendt S.R."/>
            <person name="Quandt C.A."/>
            <person name="Ciobanu D."/>
            <person name="Clum A."/>
            <person name="Salamov A."/>
            <person name="Andreopoulos B."/>
            <person name="Cheng J.F."/>
            <person name="Woyke T."/>
            <person name="Pelin A."/>
            <person name="Henrissat B."/>
            <person name="Reynolds N.K."/>
            <person name="Benny G.L."/>
            <person name="Smith M.E."/>
            <person name="James T.Y."/>
            <person name="Grigoriev I.V."/>
        </authorList>
    </citation>
    <scope>NUCLEOTIDE SEQUENCE [LARGE SCALE GENOMIC DNA]</scope>
    <source>
        <strain evidence="11 12">ATCC 52028</strain>
    </source>
</reference>
<dbReference type="InterPro" id="IPR002553">
    <property type="entry name" value="Clathrin/coatomer_adapt-like_N"/>
</dbReference>
<keyword evidence="12" id="KW-1185">Reference proteome</keyword>
<evidence type="ECO:0000256" key="5">
    <source>
        <dbReference type="ARBA" id="ARBA00023034"/>
    </source>
</evidence>
<dbReference type="Proteomes" id="UP000274922">
    <property type="component" value="Unassembled WGS sequence"/>
</dbReference>
<protein>
    <submittedName>
        <fullName evidence="9">Adaptor protein complex AP-1 gamma subunit</fullName>
    </submittedName>
</protein>
<dbReference type="OrthoDB" id="28053at2759"/>
<dbReference type="GO" id="GO:0030121">
    <property type="term" value="C:AP-1 adaptor complex"/>
    <property type="evidence" value="ECO:0007669"/>
    <property type="project" value="InterPro"/>
</dbReference>
<dbReference type="GO" id="GO:0016192">
    <property type="term" value="P:vesicle-mediated transport"/>
    <property type="evidence" value="ECO:0007669"/>
    <property type="project" value="InterPro"/>
</dbReference>
<evidence type="ECO:0000313" key="11">
    <source>
        <dbReference type="Proteomes" id="UP000268535"/>
    </source>
</evidence>
<dbReference type="InterPro" id="IPR016024">
    <property type="entry name" value="ARM-type_fold"/>
</dbReference>
<keyword evidence="4" id="KW-0653">Protein transport</keyword>
<dbReference type="GO" id="GO:0006886">
    <property type="term" value="P:intracellular protein transport"/>
    <property type="evidence" value="ECO:0007669"/>
    <property type="project" value="InterPro"/>
</dbReference>
<dbReference type="EMBL" id="ML009296">
    <property type="protein sequence ID" value="RKO97365.1"/>
    <property type="molecule type" value="Genomic_DNA"/>
</dbReference>
<evidence type="ECO:0000259" key="8">
    <source>
        <dbReference type="Pfam" id="PF01602"/>
    </source>
</evidence>
<evidence type="ECO:0000313" key="9">
    <source>
        <dbReference type="EMBL" id="RKO97365.1"/>
    </source>
</evidence>
<keyword evidence="6" id="KW-0472">Membrane</keyword>
<dbReference type="Pfam" id="PF01602">
    <property type="entry name" value="Adaptin_N"/>
    <property type="match status" value="1"/>
</dbReference>
<gene>
    <name evidence="9" type="ORF">CAUPRSCDRAFT_6619</name>
    <name evidence="10" type="ORF">CXG81DRAFT_13175</name>
</gene>
<dbReference type="EMBL" id="ML014213">
    <property type="protein sequence ID" value="RKP00497.1"/>
    <property type="molecule type" value="Genomic_DNA"/>
</dbReference>
<dbReference type="SUPFAM" id="SSF48371">
    <property type="entry name" value="ARM repeat"/>
    <property type="match status" value="1"/>
</dbReference>
<dbReference type="Proteomes" id="UP000268535">
    <property type="component" value="Unassembled WGS sequence"/>
</dbReference>